<name>A0A8J5JJY8_HOMAM</name>
<dbReference type="EMBL" id="JAHLQT010031743">
    <property type="protein sequence ID" value="KAG7159932.1"/>
    <property type="molecule type" value="Genomic_DNA"/>
</dbReference>
<organism evidence="2 3">
    <name type="scientific">Homarus americanus</name>
    <name type="common">American lobster</name>
    <dbReference type="NCBI Taxonomy" id="6706"/>
    <lineage>
        <taxon>Eukaryota</taxon>
        <taxon>Metazoa</taxon>
        <taxon>Ecdysozoa</taxon>
        <taxon>Arthropoda</taxon>
        <taxon>Crustacea</taxon>
        <taxon>Multicrustacea</taxon>
        <taxon>Malacostraca</taxon>
        <taxon>Eumalacostraca</taxon>
        <taxon>Eucarida</taxon>
        <taxon>Decapoda</taxon>
        <taxon>Pleocyemata</taxon>
        <taxon>Astacidea</taxon>
        <taxon>Nephropoidea</taxon>
        <taxon>Nephropidae</taxon>
        <taxon>Homarus</taxon>
    </lineage>
</organism>
<accession>A0A8J5JJY8</accession>
<evidence type="ECO:0000313" key="2">
    <source>
        <dbReference type="EMBL" id="KAG7159932.1"/>
    </source>
</evidence>
<feature type="region of interest" description="Disordered" evidence="1">
    <location>
        <begin position="1"/>
        <end position="62"/>
    </location>
</feature>
<dbReference type="Proteomes" id="UP000747542">
    <property type="component" value="Unassembled WGS sequence"/>
</dbReference>
<gene>
    <name evidence="2" type="ORF">Hamer_G017370</name>
</gene>
<reference evidence="2" key="1">
    <citation type="journal article" date="2021" name="Sci. Adv.">
        <title>The American lobster genome reveals insights on longevity, neural, and immune adaptations.</title>
        <authorList>
            <person name="Polinski J.M."/>
            <person name="Zimin A.V."/>
            <person name="Clark K.F."/>
            <person name="Kohn A.B."/>
            <person name="Sadowski N."/>
            <person name="Timp W."/>
            <person name="Ptitsyn A."/>
            <person name="Khanna P."/>
            <person name="Romanova D.Y."/>
            <person name="Williams P."/>
            <person name="Greenwood S.J."/>
            <person name="Moroz L.L."/>
            <person name="Walt D.R."/>
            <person name="Bodnar A.G."/>
        </authorList>
    </citation>
    <scope>NUCLEOTIDE SEQUENCE</scope>
    <source>
        <strain evidence="2">GMGI-L3</strain>
    </source>
</reference>
<dbReference type="AlphaFoldDB" id="A0A8J5JJY8"/>
<feature type="region of interest" description="Disordered" evidence="1">
    <location>
        <begin position="178"/>
        <end position="228"/>
    </location>
</feature>
<feature type="region of interest" description="Disordered" evidence="1">
    <location>
        <begin position="241"/>
        <end position="270"/>
    </location>
</feature>
<keyword evidence="3" id="KW-1185">Reference proteome</keyword>
<proteinExistence type="predicted"/>
<evidence type="ECO:0000313" key="3">
    <source>
        <dbReference type="Proteomes" id="UP000747542"/>
    </source>
</evidence>
<comment type="caution">
    <text evidence="2">The sequence shown here is derived from an EMBL/GenBank/DDBJ whole genome shotgun (WGS) entry which is preliminary data.</text>
</comment>
<sequence length="289" mass="32159">MVNTPPNKPRSRSLDTASLHESGVRLLRLRLSRRHNDGSKSPRAAGSTSVDQPKDMLAPRKNFATPLRIAAWALRRSSSRSPRSMSLERPGEGPWVNQEALSNEVVSSPYRRRHSLTPTVVQLNPPLQVRHNPQLLPCHRHPEEYQTQPAHAPTPYLVDGYVQNFYSSEDWRAVLDAEDRGEHPSSSRVCQGLGWLNTQPDRPAPLLPPTTRGHHLPHSRHRSDSEGSAYEVALRALQQSSHISSSDDFPGTHSSHRPPPSPTSTVSSSHTCYLNTTVPHLLLVEACCI</sequence>
<feature type="compositionally biased region" description="Basic residues" evidence="1">
    <location>
        <begin position="212"/>
        <end position="221"/>
    </location>
</feature>
<evidence type="ECO:0000256" key="1">
    <source>
        <dbReference type="SAM" id="MobiDB-lite"/>
    </source>
</evidence>
<protein>
    <submittedName>
        <fullName evidence="2">Uncharacterized protein</fullName>
    </submittedName>
</protein>